<dbReference type="PANTHER" id="PTHR33930:SF2">
    <property type="entry name" value="BLR3452 PROTEIN"/>
    <property type="match status" value="1"/>
</dbReference>
<evidence type="ECO:0000259" key="1">
    <source>
        <dbReference type="Pfam" id="PF02627"/>
    </source>
</evidence>
<sequence>MASKSFRQITQDINQALAGFRKDAEGTMAGFGAMAKAAMAPGVLSELQKELIALAIGVAARCDGCIGFHVKALVRLGVTHEQLTETLAVAVYMGGGPSLMYAAEALRAYEEFQG</sequence>
<evidence type="ECO:0000313" key="2">
    <source>
        <dbReference type="EMBL" id="CDI01883.1"/>
    </source>
</evidence>
<dbReference type="Gene3D" id="1.20.1290.10">
    <property type="entry name" value="AhpD-like"/>
    <property type="match status" value="1"/>
</dbReference>
<protein>
    <submittedName>
        <fullName evidence="2">Alkylhydroperoxidase like protein, AhpD family</fullName>
    </submittedName>
</protein>
<dbReference type="STRING" id="1400863.BN873_210104"/>
<feature type="domain" description="Carboxymuconolactone decarboxylase-like" evidence="1">
    <location>
        <begin position="27"/>
        <end position="107"/>
    </location>
</feature>
<dbReference type="InterPro" id="IPR004675">
    <property type="entry name" value="AhpD_core"/>
</dbReference>
<dbReference type="AlphaFoldDB" id="W6MCC6"/>
<proteinExistence type="predicted"/>
<dbReference type="InterPro" id="IPR003779">
    <property type="entry name" value="CMD-like"/>
</dbReference>
<dbReference type="SUPFAM" id="SSF69118">
    <property type="entry name" value="AhpD-like"/>
    <property type="match status" value="1"/>
</dbReference>
<accession>W6MCC6</accession>
<dbReference type="Pfam" id="PF02627">
    <property type="entry name" value="CMD"/>
    <property type="match status" value="1"/>
</dbReference>
<keyword evidence="3" id="KW-1185">Reference proteome</keyword>
<reference evidence="2" key="1">
    <citation type="submission" date="2013-07" db="EMBL/GenBank/DDBJ databases">
        <authorList>
            <person name="McIlroy S."/>
        </authorList>
    </citation>
    <scope>NUCLEOTIDE SEQUENCE [LARGE SCALE GENOMIC DNA]</scope>
    <source>
        <strain evidence="2">Run_A_D11</strain>
    </source>
</reference>
<reference evidence="2" key="2">
    <citation type="submission" date="2014-03" db="EMBL/GenBank/DDBJ databases">
        <title>Candidatus Competibacter-lineage genomes retrieved from metagenomes reveal functional metabolic diversity.</title>
        <authorList>
            <person name="McIlroy S.J."/>
            <person name="Albertsen M."/>
            <person name="Andresen E.K."/>
            <person name="Saunders A.M."/>
            <person name="Kristiansen R."/>
            <person name="Stokholm-Bjerregaard M."/>
            <person name="Nielsen K.L."/>
            <person name="Nielsen P.H."/>
        </authorList>
    </citation>
    <scope>NUCLEOTIDE SEQUENCE</scope>
    <source>
        <strain evidence="2">Run_A_D11</strain>
    </source>
</reference>
<dbReference type="EMBL" id="CBTJ020000027">
    <property type="protein sequence ID" value="CDI01883.1"/>
    <property type="molecule type" value="Genomic_DNA"/>
</dbReference>
<organism evidence="2 3">
    <name type="scientific">Candidatus Competibacter denitrificans Run_A_D11</name>
    <dbReference type="NCBI Taxonomy" id="1400863"/>
    <lineage>
        <taxon>Bacteria</taxon>
        <taxon>Pseudomonadati</taxon>
        <taxon>Pseudomonadota</taxon>
        <taxon>Gammaproteobacteria</taxon>
        <taxon>Candidatus Competibacteraceae</taxon>
        <taxon>Candidatus Competibacter</taxon>
    </lineage>
</organism>
<comment type="caution">
    <text evidence="2">The sequence shown here is derived from an EMBL/GenBank/DDBJ whole genome shotgun (WGS) entry which is preliminary data.</text>
</comment>
<gene>
    <name evidence="2" type="ORF">BN873_210104</name>
</gene>
<evidence type="ECO:0000313" key="3">
    <source>
        <dbReference type="Proteomes" id="UP000035760"/>
    </source>
</evidence>
<dbReference type="RefSeq" id="WP_048671405.1">
    <property type="nucleotide sequence ID" value="NZ_CBTJ020000027.1"/>
</dbReference>
<dbReference type="PANTHER" id="PTHR33930">
    <property type="entry name" value="ALKYL HYDROPEROXIDE REDUCTASE AHPD"/>
    <property type="match status" value="1"/>
</dbReference>
<dbReference type="GO" id="GO:0051920">
    <property type="term" value="F:peroxiredoxin activity"/>
    <property type="evidence" value="ECO:0007669"/>
    <property type="project" value="InterPro"/>
</dbReference>
<dbReference type="OrthoDB" id="1683318at2"/>
<dbReference type="NCBIfam" id="TIGR00778">
    <property type="entry name" value="ahpD_dom"/>
    <property type="match status" value="1"/>
</dbReference>
<name>W6MCC6_9GAMM</name>
<dbReference type="InterPro" id="IPR029032">
    <property type="entry name" value="AhpD-like"/>
</dbReference>
<dbReference type="Proteomes" id="UP000035760">
    <property type="component" value="Unassembled WGS sequence"/>
</dbReference>